<organism evidence="1 2">
    <name type="scientific">Gigaspora margarita</name>
    <dbReference type="NCBI Taxonomy" id="4874"/>
    <lineage>
        <taxon>Eukaryota</taxon>
        <taxon>Fungi</taxon>
        <taxon>Fungi incertae sedis</taxon>
        <taxon>Mucoromycota</taxon>
        <taxon>Glomeromycotina</taxon>
        <taxon>Glomeromycetes</taxon>
        <taxon>Diversisporales</taxon>
        <taxon>Gigasporaceae</taxon>
        <taxon>Gigaspora</taxon>
    </lineage>
</organism>
<proteinExistence type="predicted"/>
<evidence type="ECO:0000313" key="2">
    <source>
        <dbReference type="Proteomes" id="UP000789901"/>
    </source>
</evidence>
<dbReference type="EMBL" id="CAJVQB010132618">
    <property type="protein sequence ID" value="CAG8854049.1"/>
    <property type="molecule type" value="Genomic_DNA"/>
</dbReference>
<reference evidence="1 2" key="1">
    <citation type="submission" date="2021-06" db="EMBL/GenBank/DDBJ databases">
        <authorList>
            <person name="Kallberg Y."/>
            <person name="Tangrot J."/>
            <person name="Rosling A."/>
        </authorList>
    </citation>
    <scope>NUCLEOTIDE SEQUENCE [LARGE SCALE GENOMIC DNA]</scope>
    <source>
        <strain evidence="1 2">120-4 pot B 10/14</strain>
    </source>
</reference>
<feature type="non-terminal residue" evidence="1">
    <location>
        <position position="88"/>
    </location>
</feature>
<dbReference type="Proteomes" id="UP000789901">
    <property type="component" value="Unassembled WGS sequence"/>
</dbReference>
<comment type="caution">
    <text evidence="1">The sequence shown here is derived from an EMBL/GenBank/DDBJ whole genome shotgun (WGS) entry which is preliminary data.</text>
</comment>
<keyword evidence="2" id="KW-1185">Reference proteome</keyword>
<sequence>RLLEHNYELNPLVAQIALCFYKFSEKMLEDIRFYTCSTEGIGATLQYNLLKSKYSDKYIDKKDVLEQLNNITNDIVPKTIYSDVDSAM</sequence>
<feature type="non-terminal residue" evidence="1">
    <location>
        <position position="1"/>
    </location>
</feature>
<evidence type="ECO:0000313" key="1">
    <source>
        <dbReference type="EMBL" id="CAG8854049.1"/>
    </source>
</evidence>
<protein>
    <submittedName>
        <fullName evidence="1">34264_t:CDS:1</fullName>
    </submittedName>
</protein>
<gene>
    <name evidence="1" type="ORF">GMARGA_LOCUS42870</name>
</gene>
<name>A0ABN7XIQ3_GIGMA</name>
<accession>A0ABN7XIQ3</accession>